<evidence type="ECO:0000256" key="2">
    <source>
        <dbReference type="SAM" id="Phobius"/>
    </source>
</evidence>
<accession>A0A1F5WQ28</accession>
<keyword evidence="2" id="KW-0812">Transmembrane</keyword>
<evidence type="ECO:0008006" key="5">
    <source>
        <dbReference type="Google" id="ProtNLM"/>
    </source>
</evidence>
<gene>
    <name evidence="3" type="ORF">A3F23_04375</name>
</gene>
<organism evidence="3 4">
    <name type="scientific">Candidatus Giovannonibacteria bacterium RIFCSPHIGHO2_12_FULL_43_15</name>
    <dbReference type="NCBI Taxonomy" id="1798341"/>
    <lineage>
        <taxon>Bacteria</taxon>
        <taxon>Candidatus Giovannoniibacteriota</taxon>
    </lineage>
</organism>
<dbReference type="EMBL" id="MFHT01000012">
    <property type="protein sequence ID" value="OGF77768.1"/>
    <property type="molecule type" value="Genomic_DNA"/>
</dbReference>
<dbReference type="Proteomes" id="UP000177723">
    <property type="component" value="Unassembled WGS sequence"/>
</dbReference>
<protein>
    <recommendedName>
        <fullName evidence="5">Bacterial Ig-like domain-containing protein</fullName>
    </recommendedName>
</protein>
<sequence>MQYVCELCTIAAKNFRQTVVWFEREGGETKSQIARNDTNGNFTLVAEEKLKDGIYKVWAEVIDDRKAKSIPSEKITISIERPAILRIGSWAVGFLSVVIPLIALTLLLVYLAWHWWHKFAAMRKRIKKEIGEAEHVLHKAFGLLKEAIREQIKTLEKAKTKRQLTEEEEKIIKQLKKDLDDAEKFVRKEIEDIEKAVK</sequence>
<keyword evidence="2" id="KW-0472">Membrane</keyword>
<evidence type="ECO:0000313" key="4">
    <source>
        <dbReference type="Proteomes" id="UP000177723"/>
    </source>
</evidence>
<feature type="transmembrane region" description="Helical" evidence="2">
    <location>
        <begin position="90"/>
        <end position="116"/>
    </location>
</feature>
<dbReference type="AlphaFoldDB" id="A0A1F5WQ28"/>
<proteinExistence type="predicted"/>
<name>A0A1F5WQ28_9BACT</name>
<reference evidence="3 4" key="1">
    <citation type="journal article" date="2016" name="Nat. Commun.">
        <title>Thousands of microbial genomes shed light on interconnected biogeochemical processes in an aquifer system.</title>
        <authorList>
            <person name="Anantharaman K."/>
            <person name="Brown C.T."/>
            <person name="Hug L.A."/>
            <person name="Sharon I."/>
            <person name="Castelle C.J."/>
            <person name="Probst A.J."/>
            <person name="Thomas B.C."/>
            <person name="Singh A."/>
            <person name="Wilkins M.J."/>
            <person name="Karaoz U."/>
            <person name="Brodie E.L."/>
            <person name="Williams K.H."/>
            <person name="Hubbard S.S."/>
            <person name="Banfield J.F."/>
        </authorList>
    </citation>
    <scope>NUCLEOTIDE SEQUENCE [LARGE SCALE GENOMIC DNA]</scope>
</reference>
<keyword evidence="2" id="KW-1133">Transmembrane helix</keyword>
<evidence type="ECO:0000313" key="3">
    <source>
        <dbReference type="EMBL" id="OGF77768.1"/>
    </source>
</evidence>
<keyword evidence="1" id="KW-0175">Coiled coil</keyword>
<evidence type="ECO:0000256" key="1">
    <source>
        <dbReference type="SAM" id="Coils"/>
    </source>
</evidence>
<comment type="caution">
    <text evidence="3">The sequence shown here is derived from an EMBL/GenBank/DDBJ whole genome shotgun (WGS) entry which is preliminary data.</text>
</comment>
<feature type="coiled-coil region" evidence="1">
    <location>
        <begin position="148"/>
        <end position="196"/>
    </location>
</feature>